<accession>A0AAD3T5K8</accession>
<comment type="caution">
    <text evidence="7">The sequence shown here is derived from an EMBL/GenBank/DDBJ whole genome shotgun (WGS) entry which is preliminary data.</text>
</comment>
<evidence type="ECO:0000256" key="4">
    <source>
        <dbReference type="ARBA" id="ARBA00023015"/>
    </source>
</evidence>
<reference evidence="7" key="1">
    <citation type="submission" date="2023-05" db="EMBL/GenBank/DDBJ databases">
        <title>Nepenthes gracilis genome sequencing.</title>
        <authorList>
            <person name="Fukushima K."/>
        </authorList>
    </citation>
    <scope>NUCLEOTIDE SEQUENCE</scope>
    <source>
        <strain evidence="7">SING2019-196</strain>
    </source>
</reference>
<evidence type="ECO:0000313" key="8">
    <source>
        <dbReference type="Proteomes" id="UP001279734"/>
    </source>
</evidence>
<keyword evidence="3" id="KW-0862">Zinc</keyword>
<keyword evidence="8" id="KW-1185">Reference proteome</keyword>
<dbReference type="InterPro" id="IPR049914">
    <property type="entry name" value="PHD1-3/5-6"/>
</dbReference>
<protein>
    <recommendedName>
        <fullName evidence="6">Zinc finger PHD-type domain-containing protein</fullName>
    </recommendedName>
</protein>
<dbReference type="GO" id="GO:0140566">
    <property type="term" value="F:histone reader activity"/>
    <property type="evidence" value="ECO:0007669"/>
    <property type="project" value="InterPro"/>
</dbReference>
<name>A0AAD3T5K8_NEPGR</name>
<keyword evidence="2" id="KW-0863">Zinc-finger</keyword>
<evidence type="ECO:0000256" key="2">
    <source>
        <dbReference type="ARBA" id="ARBA00022771"/>
    </source>
</evidence>
<evidence type="ECO:0000256" key="3">
    <source>
        <dbReference type="ARBA" id="ARBA00022833"/>
    </source>
</evidence>
<dbReference type="GO" id="GO:0034244">
    <property type="term" value="P:negative regulation of transcription elongation by RNA polymerase II"/>
    <property type="evidence" value="ECO:0007669"/>
    <property type="project" value="InterPro"/>
</dbReference>
<dbReference type="PANTHER" id="PTHR33304:SF49">
    <property type="entry name" value="OS12G0161500 PROTEIN"/>
    <property type="match status" value="1"/>
</dbReference>
<dbReference type="AlphaFoldDB" id="A0AAD3T5K8"/>
<feature type="domain" description="Zinc finger PHD-type" evidence="6">
    <location>
        <begin position="16"/>
        <end position="64"/>
    </location>
</feature>
<dbReference type="Gene3D" id="2.30.30.1150">
    <property type="match status" value="1"/>
</dbReference>
<feature type="domain" description="Zinc finger PHD-type" evidence="6">
    <location>
        <begin position="137"/>
        <end position="185"/>
    </location>
</feature>
<evidence type="ECO:0000313" key="7">
    <source>
        <dbReference type="EMBL" id="GMH22296.1"/>
    </source>
</evidence>
<keyword evidence="1" id="KW-0479">Metal-binding</keyword>
<keyword evidence="5" id="KW-0804">Transcription</keyword>
<evidence type="ECO:0000256" key="1">
    <source>
        <dbReference type="ARBA" id="ARBA00022723"/>
    </source>
</evidence>
<evidence type="ECO:0000256" key="5">
    <source>
        <dbReference type="ARBA" id="ARBA00023163"/>
    </source>
</evidence>
<dbReference type="SMART" id="SM00249">
    <property type="entry name" value="PHD"/>
    <property type="match status" value="2"/>
</dbReference>
<dbReference type="PANTHER" id="PTHR33304">
    <property type="match status" value="1"/>
</dbReference>
<dbReference type="InterPro" id="IPR001965">
    <property type="entry name" value="Znf_PHD"/>
</dbReference>
<dbReference type="GO" id="GO:0008270">
    <property type="term" value="F:zinc ion binding"/>
    <property type="evidence" value="ECO:0007669"/>
    <property type="project" value="UniProtKB-KW"/>
</dbReference>
<evidence type="ECO:0000259" key="6">
    <source>
        <dbReference type="SMART" id="SM00249"/>
    </source>
</evidence>
<proteinExistence type="predicted"/>
<dbReference type="EMBL" id="BSYO01000024">
    <property type="protein sequence ID" value="GMH22296.1"/>
    <property type="molecule type" value="Genomic_DNA"/>
</dbReference>
<keyword evidence="4" id="KW-0805">Transcription regulation</keyword>
<dbReference type="Proteomes" id="UP001279734">
    <property type="component" value="Unassembled WGS sequence"/>
</dbReference>
<gene>
    <name evidence="7" type="ORF">Nepgr_024139</name>
</gene>
<organism evidence="7 8">
    <name type="scientific">Nepenthes gracilis</name>
    <name type="common">Slender pitcher plant</name>
    <dbReference type="NCBI Taxonomy" id="150966"/>
    <lineage>
        <taxon>Eukaryota</taxon>
        <taxon>Viridiplantae</taxon>
        <taxon>Streptophyta</taxon>
        <taxon>Embryophyta</taxon>
        <taxon>Tracheophyta</taxon>
        <taxon>Spermatophyta</taxon>
        <taxon>Magnoliopsida</taxon>
        <taxon>eudicotyledons</taxon>
        <taxon>Gunneridae</taxon>
        <taxon>Pentapetalae</taxon>
        <taxon>Caryophyllales</taxon>
        <taxon>Nepenthaceae</taxon>
        <taxon>Nepenthes</taxon>
    </lineage>
</organism>
<sequence>MHWMTLVAVRWCKNPICQKCGIGGFVELLICCFKCQDAYEHCYRFDDASKIFEADVKWACEDCLLRTARQPTSEKHGGLPLRRSERISSRNAKANKVMVGSQLAELPLRRSKRIMAKNAIASEATMGSKKRKAQNLICQKCGTRGFVELLSYCFKCQDAYEHCYCFDDASKIFEVDVKWACEDCLSRPARQPTIEKHEGLPLRRSERISSRNAEANKVMVGSQLAELLLRRSKRIMAKNAIAGEAIMGSKKRKAQVGVQKAIKNVPPVVIKRRRQR</sequence>